<dbReference type="EMBL" id="CAAE01002568">
    <property type="protein sequence ID" value="CAF87500.1"/>
    <property type="molecule type" value="Genomic_DNA"/>
</dbReference>
<dbReference type="EMBL" id="CAAE01007835">
    <property type="protein sequence ID" value="CAF90857.1"/>
    <property type="molecule type" value="Genomic_DNA"/>
</dbReference>
<dbReference type="KEGG" id="tng:GSTEN00000310G001"/>
<feature type="region of interest" description="Disordered" evidence="1">
    <location>
        <begin position="35"/>
        <end position="72"/>
    </location>
</feature>
<proteinExistence type="predicted"/>
<dbReference type="KEGG" id="tng:GSTEN00013418G001"/>
<evidence type="ECO:0000313" key="4">
    <source>
        <dbReference type="EMBL" id="CAF96403.1"/>
    </source>
</evidence>
<organism evidence="2">
    <name type="scientific">Tetraodon nigroviridis</name>
    <name type="common">Spotted green pufferfish</name>
    <name type="synonym">Chelonodon nigroviridis</name>
    <dbReference type="NCBI Taxonomy" id="99883"/>
    <lineage>
        <taxon>Eukaryota</taxon>
        <taxon>Metazoa</taxon>
        <taxon>Chordata</taxon>
        <taxon>Craniata</taxon>
        <taxon>Vertebrata</taxon>
        <taxon>Euteleostomi</taxon>
        <taxon>Actinopterygii</taxon>
        <taxon>Neopterygii</taxon>
        <taxon>Teleostei</taxon>
        <taxon>Neoteleostei</taxon>
        <taxon>Acanthomorphata</taxon>
        <taxon>Eupercaria</taxon>
        <taxon>Tetraodontiformes</taxon>
        <taxon>Tetradontoidea</taxon>
        <taxon>Tetraodontidae</taxon>
        <taxon>Tetraodon</taxon>
    </lineage>
</organism>
<sequence length="72" mass="7980">ELVWNHQQQQSDLQPEAEDQDSTERLLVQTHLLNTGKKTGNQSDMLVGFGGRSGHQPETPLTGVYHQSVGPQ</sequence>
<feature type="compositionally biased region" description="Polar residues" evidence="1">
    <location>
        <begin position="35"/>
        <end position="44"/>
    </location>
</feature>
<evidence type="ECO:0000313" key="2">
    <source>
        <dbReference type="EMBL" id="CAF87500.1"/>
    </source>
</evidence>
<dbReference type="AlphaFoldDB" id="Q4THY2"/>
<evidence type="ECO:0000256" key="1">
    <source>
        <dbReference type="SAM" id="MobiDB-lite"/>
    </source>
</evidence>
<gene>
    <name evidence="2" type="ORF">GSTENG00000310001</name>
    <name evidence="3" type="ORF">GSTENG00005298001</name>
    <name evidence="4" type="ORF">GSTENG00013418001</name>
</gene>
<protein>
    <submittedName>
        <fullName evidence="2">(spotted green pufferfish) hypothetical protein</fullName>
    </submittedName>
</protein>
<accession>Q4THY2</accession>
<feature type="region of interest" description="Disordered" evidence="1">
    <location>
        <begin position="1"/>
        <end position="23"/>
    </location>
</feature>
<dbReference type="KEGG" id="tng:GSTEN00005298G001"/>
<feature type="non-terminal residue" evidence="2">
    <location>
        <position position="1"/>
    </location>
</feature>
<reference evidence="2" key="1">
    <citation type="journal article" date="2004" name="Nature">
        <title>Genome duplication in the teleost fish Tetraodon nigroviridis reveals the early vertebrate proto-karyotype.</title>
        <authorList>
            <person name="Jaillon O."/>
            <person name="Aury J.-M."/>
            <person name="Brunet F."/>
            <person name="Petit J.-L."/>
            <person name="Stange-Thomann N."/>
            <person name="Mauceli E."/>
            <person name="Bouneau L."/>
            <person name="Fischer C."/>
            <person name="Ozouf-Costaz C."/>
            <person name="Bernot A."/>
            <person name="Nicaud S."/>
            <person name="Jaffe D."/>
            <person name="Fisher S."/>
            <person name="Lutfalla G."/>
            <person name="Dossat C."/>
            <person name="Segurens B."/>
            <person name="Dasilva C."/>
            <person name="Salanoubat M."/>
            <person name="Levy M."/>
            <person name="Boudet N."/>
            <person name="Castellano S."/>
            <person name="Anthouard V."/>
            <person name="Jubin C."/>
            <person name="Castelli V."/>
            <person name="Katinka M."/>
            <person name="Vacherie B."/>
            <person name="Biemont C."/>
            <person name="Skalli Z."/>
            <person name="Cattolico L."/>
            <person name="Poulain J."/>
            <person name="De Berardinis V."/>
            <person name="Cruaud C."/>
            <person name="Duprat S."/>
            <person name="Brottier P."/>
            <person name="Coutanceau J.-P."/>
            <person name="Gouzy J."/>
            <person name="Parra G."/>
            <person name="Lardier G."/>
            <person name="Chapple C."/>
            <person name="McKernan K.J."/>
            <person name="McEwan P."/>
            <person name="Bosak S."/>
            <person name="Kellis M."/>
            <person name="Volff J.-N."/>
            <person name="Guigo R."/>
            <person name="Zody M.C."/>
            <person name="Mesirov J."/>
            <person name="Lindblad-Toh K."/>
            <person name="Birren B."/>
            <person name="Nusbaum C."/>
            <person name="Kahn D."/>
            <person name="Robinson-Rechavi M."/>
            <person name="Laudet V."/>
            <person name="Schachter V."/>
            <person name="Quetier F."/>
            <person name="Saurin W."/>
            <person name="Scarpelli C."/>
            <person name="Wincker P."/>
            <person name="Lander E.S."/>
            <person name="Weissenbach J."/>
            <person name="Roest Crollius H."/>
        </authorList>
    </citation>
    <scope>NUCLEOTIDE SEQUENCE [LARGE SCALE GENOMIC DNA]</scope>
</reference>
<comment type="caution">
    <text evidence="2">The sequence shown here is derived from an EMBL/GenBank/DDBJ whole genome shotgun (WGS) entry which is preliminary data.</text>
</comment>
<reference evidence="2" key="2">
    <citation type="submission" date="2004-02" db="EMBL/GenBank/DDBJ databases">
        <authorList>
            <consortium name="Genoscope"/>
            <consortium name="Whitehead Institute Centre for Genome Research"/>
        </authorList>
    </citation>
    <scope>NUCLEOTIDE SEQUENCE</scope>
</reference>
<evidence type="ECO:0000313" key="3">
    <source>
        <dbReference type="EMBL" id="CAF90857.1"/>
    </source>
</evidence>
<dbReference type="EMBL" id="CAAE01014391">
    <property type="protein sequence ID" value="CAF96403.1"/>
    <property type="molecule type" value="Genomic_DNA"/>
</dbReference>
<name>Q4THY2_TETNG</name>
<feature type="compositionally biased region" description="Polar residues" evidence="1">
    <location>
        <begin position="1"/>
        <end position="13"/>
    </location>
</feature>